<sequence>MIRRREEVTSMIRGRNAGGARAKDPKKALKRVLSIVFGDRKGQFVFIVVCILISAFSIVYSSNFLGQFIDQYVTPLIGVENPDWKPVMMSLLQFAMIVSVSVVFNYLLSRTMVSISQDTLYSIRIKMFKKLDSLPLSYFDQNQHGTIMSRFSNDTDTLNQFISNSLVQLMQAMITLVMVFVSMLINSVPLTVAVVLFALLTLKASSTIAKFSGRQFAKQQADLGDVNGFIEEMMNGQRVIKVFCHEGQSKEDFNTLNEKLRTSMTKGNALANAMGPVTMNIGNIQYVALVILGAVIVILTGGATSGYTLGLLAAFLQLSRSFSNNVNQISQQMNMVLLALAGAERIFDLLDEESEVDDGYVRLVNTTTDENGNIMESDERTGQWAWKHPHHDGSPITYTPLKGDIVMVDVDFGYVPDKMVLHDISLYAKPGQKIAFVGSTGAGKTTITNLLNRFYDIQDGKIRFDGININKIKKDDLRHSLGMILQDTNLFTGTIKENIKFGKLDATDEEVIAAAKLANAHDFIMMMPDGYDTMLTNNGESLSQGQRQLLSIARAAIADPPVLVMDEATSSIDTHTEALVQSGMDKLMEGRTVFVIAHRLSTVCNSNAIMVLDHGRIIERGDHDSLIAQHGVYYKLYTGAVELE</sequence>
<dbReference type="PANTHER" id="PTHR43394:SF1">
    <property type="entry name" value="ATP-BINDING CASSETTE SUB-FAMILY B MEMBER 10, MITOCHONDRIAL"/>
    <property type="match status" value="1"/>
</dbReference>
<feature type="transmembrane region" description="Helical" evidence="8">
    <location>
        <begin position="166"/>
        <end position="185"/>
    </location>
</feature>
<evidence type="ECO:0000259" key="9">
    <source>
        <dbReference type="PROSITE" id="PS50893"/>
    </source>
</evidence>
<dbReference type="PROSITE" id="PS50893">
    <property type="entry name" value="ABC_TRANSPORTER_2"/>
    <property type="match status" value="1"/>
</dbReference>
<keyword evidence="6 8" id="KW-1133">Transmembrane helix</keyword>
<feature type="transmembrane region" description="Helical" evidence="8">
    <location>
        <begin position="44"/>
        <end position="66"/>
    </location>
</feature>
<feature type="domain" description="ABC transmembrane type-1" evidence="10">
    <location>
        <begin position="45"/>
        <end position="338"/>
    </location>
</feature>
<reference evidence="11" key="2">
    <citation type="journal article" date="2021" name="PeerJ">
        <title>Extensive microbial diversity within the chicken gut microbiome revealed by metagenomics and culture.</title>
        <authorList>
            <person name="Gilroy R."/>
            <person name="Ravi A."/>
            <person name="Getino M."/>
            <person name="Pursley I."/>
            <person name="Horton D.L."/>
            <person name="Alikhan N.F."/>
            <person name="Baker D."/>
            <person name="Gharbi K."/>
            <person name="Hall N."/>
            <person name="Watson M."/>
            <person name="Adriaenssens E.M."/>
            <person name="Foster-Nyarko E."/>
            <person name="Jarju S."/>
            <person name="Secka A."/>
            <person name="Antonio M."/>
            <person name="Oren A."/>
            <person name="Chaudhuri R.R."/>
            <person name="La Ragione R."/>
            <person name="Hildebrand F."/>
            <person name="Pallen M.J."/>
        </authorList>
    </citation>
    <scope>NUCLEOTIDE SEQUENCE</scope>
    <source>
        <strain evidence="11">7293</strain>
    </source>
</reference>
<protein>
    <submittedName>
        <fullName evidence="11">ABC transporter ATP-binding protein</fullName>
    </submittedName>
</protein>
<dbReference type="InterPro" id="IPR003593">
    <property type="entry name" value="AAA+_ATPase"/>
</dbReference>
<dbReference type="FunFam" id="3.40.50.300:FF:000287">
    <property type="entry name" value="Multidrug ABC transporter ATP-binding protein"/>
    <property type="match status" value="1"/>
</dbReference>
<evidence type="ECO:0000256" key="5">
    <source>
        <dbReference type="ARBA" id="ARBA00022840"/>
    </source>
</evidence>
<gene>
    <name evidence="11" type="ORF">IAA97_08605</name>
</gene>
<feature type="transmembrane region" description="Helical" evidence="8">
    <location>
        <begin position="191"/>
        <end position="209"/>
    </location>
</feature>
<dbReference type="AlphaFoldDB" id="A0A9D9E4N0"/>
<accession>A0A9D9E4N0</accession>
<dbReference type="PANTHER" id="PTHR43394">
    <property type="entry name" value="ATP-DEPENDENT PERMEASE MDL1, MITOCHONDRIAL"/>
    <property type="match status" value="1"/>
</dbReference>
<dbReference type="InterPro" id="IPR003439">
    <property type="entry name" value="ABC_transporter-like_ATP-bd"/>
</dbReference>
<feature type="transmembrane region" description="Helical" evidence="8">
    <location>
        <begin position="286"/>
        <end position="316"/>
    </location>
</feature>
<dbReference type="CDD" id="cd18547">
    <property type="entry name" value="ABC_6TM_Tm288_like"/>
    <property type="match status" value="1"/>
</dbReference>
<dbReference type="CDD" id="cd03254">
    <property type="entry name" value="ABCC_Glucan_exporter_like"/>
    <property type="match status" value="1"/>
</dbReference>
<evidence type="ECO:0000256" key="7">
    <source>
        <dbReference type="ARBA" id="ARBA00023136"/>
    </source>
</evidence>
<dbReference type="GO" id="GO:0015421">
    <property type="term" value="F:ABC-type oligopeptide transporter activity"/>
    <property type="evidence" value="ECO:0007669"/>
    <property type="project" value="TreeGrafter"/>
</dbReference>
<dbReference type="Pfam" id="PF00664">
    <property type="entry name" value="ABC_membrane"/>
    <property type="match status" value="1"/>
</dbReference>
<feature type="transmembrane region" description="Helical" evidence="8">
    <location>
        <begin position="86"/>
        <end position="108"/>
    </location>
</feature>
<dbReference type="SUPFAM" id="SSF90123">
    <property type="entry name" value="ABC transporter transmembrane region"/>
    <property type="match status" value="1"/>
</dbReference>
<keyword evidence="4" id="KW-0547">Nucleotide-binding</keyword>
<evidence type="ECO:0000256" key="8">
    <source>
        <dbReference type="SAM" id="Phobius"/>
    </source>
</evidence>
<evidence type="ECO:0000256" key="6">
    <source>
        <dbReference type="ARBA" id="ARBA00022989"/>
    </source>
</evidence>
<dbReference type="GO" id="GO:0016887">
    <property type="term" value="F:ATP hydrolysis activity"/>
    <property type="evidence" value="ECO:0007669"/>
    <property type="project" value="InterPro"/>
</dbReference>
<comment type="caution">
    <text evidence="11">The sequence shown here is derived from an EMBL/GenBank/DDBJ whole genome shotgun (WGS) entry which is preliminary data.</text>
</comment>
<dbReference type="PROSITE" id="PS00211">
    <property type="entry name" value="ABC_TRANSPORTER_1"/>
    <property type="match status" value="1"/>
</dbReference>
<reference evidence="11" key="1">
    <citation type="submission" date="2020-10" db="EMBL/GenBank/DDBJ databases">
        <authorList>
            <person name="Gilroy R."/>
        </authorList>
    </citation>
    <scope>NUCLEOTIDE SEQUENCE</scope>
    <source>
        <strain evidence="11">7293</strain>
    </source>
</reference>
<keyword evidence="2" id="KW-0813">Transport</keyword>
<dbReference type="Gene3D" id="3.40.50.300">
    <property type="entry name" value="P-loop containing nucleotide triphosphate hydrolases"/>
    <property type="match status" value="1"/>
</dbReference>
<dbReference type="InterPro" id="IPR036640">
    <property type="entry name" value="ABC1_TM_sf"/>
</dbReference>
<comment type="subcellular location">
    <subcellularLocation>
        <location evidence="1">Cell membrane</location>
        <topology evidence="1">Multi-pass membrane protein</topology>
    </subcellularLocation>
</comment>
<dbReference type="Gene3D" id="1.20.1560.10">
    <property type="entry name" value="ABC transporter type 1, transmembrane domain"/>
    <property type="match status" value="1"/>
</dbReference>
<evidence type="ECO:0000313" key="11">
    <source>
        <dbReference type="EMBL" id="MBO8437024.1"/>
    </source>
</evidence>
<dbReference type="InterPro" id="IPR039421">
    <property type="entry name" value="Type_1_exporter"/>
</dbReference>
<evidence type="ECO:0000259" key="10">
    <source>
        <dbReference type="PROSITE" id="PS50929"/>
    </source>
</evidence>
<keyword evidence="7 8" id="KW-0472">Membrane</keyword>
<dbReference type="GO" id="GO:0005886">
    <property type="term" value="C:plasma membrane"/>
    <property type="evidence" value="ECO:0007669"/>
    <property type="project" value="UniProtKB-SubCell"/>
</dbReference>
<evidence type="ECO:0000256" key="1">
    <source>
        <dbReference type="ARBA" id="ARBA00004651"/>
    </source>
</evidence>
<dbReference type="PROSITE" id="PS50929">
    <property type="entry name" value="ABC_TM1F"/>
    <property type="match status" value="1"/>
</dbReference>
<dbReference type="SUPFAM" id="SSF52540">
    <property type="entry name" value="P-loop containing nucleoside triphosphate hydrolases"/>
    <property type="match status" value="1"/>
</dbReference>
<organism evidence="11 12">
    <name type="scientific">Candidatus Ornithospirochaeta stercoripullorum</name>
    <dbReference type="NCBI Taxonomy" id="2840899"/>
    <lineage>
        <taxon>Bacteria</taxon>
        <taxon>Pseudomonadati</taxon>
        <taxon>Spirochaetota</taxon>
        <taxon>Spirochaetia</taxon>
        <taxon>Spirochaetales</taxon>
        <taxon>Spirochaetaceae</taxon>
        <taxon>Spirochaetaceae incertae sedis</taxon>
        <taxon>Candidatus Ornithospirochaeta</taxon>
    </lineage>
</organism>
<dbReference type="GO" id="GO:0005524">
    <property type="term" value="F:ATP binding"/>
    <property type="evidence" value="ECO:0007669"/>
    <property type="project" value="UniProtKB-KW"/>
</dbReference>
<dbReference type="InterPro" id="IPR027417">
    <property type="entry name" value="P-loop_NTPase"/>
</dbReference>
<dbReference type="Pfam" id="PF00005">
    <property type="entry name" value="ABC_tran"/>
    <property type="match status" value="1"/>
</dbReference>
<name>A0A9D9E4N0_9SPIO</name>
<dbReference type="EMBL" id="JADIMT010000096">
    <property type="protein sequence ID" value="MBO8437024.1"/>
    <property type="molecule type" value="Genomic_DNA"/>
</dbReference>
<evidence type="ECO:0000256" key="4">
    <source>
        <dbReference type="ARBA" id="ARBA00022741"/>
    </source>
</evidence>
<proteinExistence type="predicted"/>
<feature type="domain" description="ABC transporter" evidence="9">
    <location>
        <begin position="405"/>
        <end position="639"/>
    </location>
</feature>
<evidence type="ECO:0000256" key="2">
    <source>
        <dbReference type="ARBA" id="ARBA00022448"/>
    </source>
</evidence>
<dbReference type="InterPro" id="IPR017871">
    <property type="entry name" value="ABC_transporter-like_CS"/>
</dbReference>
<keyword evidence="5 11" id="KW-0067">ATP-binding</keyword>
<dbReference type="Proteomes" id="UP000823615">
    <property type="component" value="Unassembled WGS sequence"/>
</dbReference>
<evidence type="ECO:0000313" key="12">
    <source>
        <dbReference type="Proteomes" id="UP000823615"/>
    </source>
</evidence>
<dbReference type="InterPro" id="IPR011527">
    <property type="entry name" value="ABC1_TM_dom"/>
</dbReference>
<keyword evidence="3 8" id="KW-0812">Transmembrane</keyword>
<dbReference type="SMART" id="SM00382">
    <property type="entry name" value="AAA"/>
    <property type="match status" value="1"/>
</dbReference>
<evidence type="ECO:0000256" key="3">
    <source>
        <dbReference type="ARBA" id="ARBA00022692"/>
    </source>
</evidence>